<comment type="subcellular location">
    <subcellularLocation>
        <location evidence="1">Cell membrane</location>
        <topology evidence="1">Multi-pass membrane protein</topology>
    </subcellularLocation>
</comment>
<dbReference type="KEGG" id="sti:Sthe_1585"/>
<evidence type="ECO:0000256" key="2">
    <source>
        <dbReference type="ARBA" id="ARBA00022475"/>
    </source>
</evidence>
<keyword evidence="2" id="KW-1003">Cell membrane</keyword>
<evidence type="ECO:0000313" key="7">
    <source>
        <dbReference type="EMBL" id="ACZ39019.1"/>
    </source>
</evidence>
<dbReference type="GO" id="GO:0005886">
    <property type="term" value="C:plasma membrane"/>
    <property type="evidence" value="ECO:0007669"/>
    <property type="project" value="UniProtKB-SubCell"/>
</dbReference>
<evidence type="ECO:0000313" key="8">
    <source>
        <dbReference type="Proteomes" id="UP000002027"/>
    </source>
</evidence>
<evidence type="ECO:0000256" key="3">
    <source>
        <dbReference type="ARBA" id="ARBA00022692"/>
    </source>
</evidence>
<evidence type="ECO:0000256" key="5">
    <source>
        <dbReference type="ARBA" id="ARBA00023136"/>
    </source>
</evidence>
<reference evidence="7 8" key="2">
    <citation type="journal article" date="2010" name="Stand. Genomic Sci.">
        <title>Complete genome sequence of Desulfohalobium retbaense type strain (HR(100)).</title>
        <authorList>
            <person name="Spring S."/>
            <person name="Nolan M."/>
            <person name="Lapidus A."/>
            <person name="Glavina Del Rio T."/>
            <person name="Copeland A."/>
            <person name="Tice H."/>
            <person name="Cheng J.F."/>
            <person name="Lucas S."/>
            <person name="Land M."/>
            <person name="Chen F."/>
            <person name="Bruce D."/>
            <person name="Goodwin L."/>
            <person name="Pitluck S."/>
            <person name="Ivanova N."/>
            <person name="Mavromatis K."/>
            <person name="Mikhailova N."/>
            <person name="Pati A."/>
            <person name="Chen A."/>
            <person name="Palaniappan K."/>
            <person name="Hauser L."/>
            <person name="Chang Y.J."/>
            <person name="Jeffries C.D."/>
            <person name="Munk C."/>
            <person name="Kiss H."/>
            <person name="Chain P."/>
            <person name="Han C."/>
            <person name="Brettin T."/>
            <person name="Detter J.C."/>
            <person name="Schuler E."/>
            <person name="Goker M."/>
            <person name="Rohde M."/>
            <person name="Bristow J."/>
            <person name="Eisen J.A."/>
            <person name="Markowitz V."/>
            <person name="Hugenholtz P."/>
            <person name="Kyrpides N.C."/>
            <person name="Klenk H.P."/>
        </authorList>
    </citation>
    <scope>NUCLEOTIDE SEQUENCE [LARGE SCALE GENOMIC DNA]</scope>
    <source>
        <strain evidence="8">ATCC 49802 / DSM 20745 / S 6022</strain>
    </source>
</reference>
<dbReference type="InterPro" id="IPR005171">
    <property type="entry name" value="Cyt_c_oxidase_su4_prok"/>
</dbReference>
<evidence type="ECO:0008006" key="9">
    <source>
        <dbReference type="Google" id="ProtNLM"/>
    </source>
</evidence>
<name>D1C452_SPHTD</name>
<dbReference type="RefSeq" id="WP_012872066.1">
    <property type="nucleotide sequence ID" value="NC_013523.1"/>
</dbReference>
<dbReference type="Proteomes" id="UP000002027">
    <property type="component" value="Chromosome 1"/>
</dbReference>
<dbReference type="OrthoDB" id="166901at2"/>
<dbReference type="EMBL" id="CP001823">
    <property type="protein sequence ID" value="ACZ39019.1"/>
    <property type="molecule type" value="Genomic_DNA"/>
</dbReference>
<dbReference type="InParanoid" id="D1C452"/>
<protein>
    <recommendedName>
        <fullName evidence="9">Cytochrome C oxidase subunit IV</fullName>
    </recommendedName>
</protein>
<feature type="transmembrane region" description="Helical" evidence="6">
    <location>
        <begin position="21"/>
        <end position="42"/>
    </location>
</feature>
<accession>D1C452</accession>
<keyword evidence="3 6" id="KW-0812">Transmembrane</keyword>
<dbReference type="STRING" id="479434.Sthe_1585"/>
<dbReference type="AlphaFoldDB" id="D1C452"/>
<reference evidence="8" key="1">
    <citation type="submission" date="2009-11" db="EMBL/GenBank/DDBJ databases">
        <title>The complete chromosome 1 of Sphaerobacter thermophilus DSM 20745.</title>
        <authorList>
            <person name="Lucas S."/>
            <person name="Copeland A."/>
            <person name="Lapidus A."/>
            <person name="Glavina del Rio T."/>
            <person name="Dalin E."/>
            <person name="Tice H."/>
            <person name="Bruce D."/>
            <person name="Goodwin L."/>
            <person name="Pitluck S."/>
            <person name="Kyrpides N."/>
            <person name="Mavromatis K."/>
            <person name="Ivanova N."/>
            <person name="Mikhailova N."/>
            <person name="LaButti K.M."/>
            <person name="Clum A."/>
            <person name="Sun H.I."/>
            <person name="Brettin T."/>
            <person name="Detter J.C."/>
            <person name="Han C."/>
            <person name="Larimer F."/>
            <person name="Land M."/>
            <person name="Hauser L."/>
            <person name="Markowitz V."/>
            <person name="Cheng J.F."/>
            <person name="Hugenholtz P."/>
            <person name="Woyke T."/>
            <person name="Wu D."/>
            <person name="Steenblock K."/>
            <person name="Schneider S."/>
            <person name="Pukall R."/>
            <person name="Goeker M."/>
            <person name="Klenk H.P."/>
            <person name="Eisen J.A."/>
        </authorList>
    </citation>
    <scope>NUCLEOTIDE SEQUENCE [LARGE SCALE GENOMIC DNA]</scope>
    <source>
        <strain evidence="8">ATCC 49802 / DSM 20745 / S 6022</strain>
    </source>
</reference>
<sequence>MSHPGGESSVEHAHAHPGAITYIKVAAILAILTITEVAVYYIPALLPVITPILIVLSIGKFVLVVAFYMHLKFDSRLFTGIFAWGMFVAIAIVLAMIALYAY</sequence>
<dbReference type="eggNOG" id="ENOG5033EFV">
    <property type="taxonomic scope" value="Bacteria"/>
</dbReference>
<evidence type="ECO:0000256" key="1">
    <source>
        <dbReference type="ARBA" id="ARBA00004651"/>
    </source>
</evidence>
<feature type="transmembrane region" description="Helical" evidence="6">
    <location>
        <begin position="48"/>
        <end position="69"/>
    </location>
</feature>
<evidence type="ECO:0000256" key="6">
    <source>
        <dbReference type="SAM" id="Phobius"/>
    </source>
</evidence>
<keyword evidence="4 6" id="KW-1133">Transmembrane helix</keyword>
<proteinExistence type="predicted"/>
<keyword evidence="5 6" id="KW-0472">Membrane</keyword>
<dbReference type="Pfam" id="PF03626">
    <property type="entry name" value="COX4_pro"/>
    <property type="match status" value="1"/>
</dbReference>
<keyword evidence="8" id="KW-1185">Reference proteome</keyword>
<feature type="transmembrane region" description="Helical" evidence="6">
    <location>
        <begin position="81"/>
        <end position="101"/>
    </location>
</feature>
<gene>
    <name evidence="7" type="ordered locus">Sthe_1585</name>
</gene>
<organism evidence="7 8">
    <name type="scientific">Sphaerobacter thermophilus (strain ATCC 49802 / DSM 20745 / KCCM 41009 / NCIMB 13125 / S 6022)</name>
    <dbReference type="NCBI Taxonomy" id="479434"/>
    <lineage>
        <taxon>Bacteria</taxon>
        <taxon>Pseudomonadati</taxon>
        <taxon>Thermomicrobiota</taxon>
        <taxon>Thermomicrobia</taxon>
        <taxon>Sphaerobacterales</taxon>
        <taxon>Sphaerobacterineae</taxon>
        <taxon>Sphaerobacteraceae</taxon>
        <taxon>Sphaerobacter</taxon>
    </lineage>
</organism>
<evidence type="ECO:0000256" key="4">
    <source>
        <dbReference type="ARBA" id="ARBA00022989"/>
    </source>
</evidence>
<dbReference type="HOGENOM" id="CLU_2275671_0_0_0"/>